<dbReference type="Pfam" id="PF07730">
    <property type="entry name" value="HisKA_3"/>
    <property type="match status" value="1"/>
</dbReference>
<evidence type="ECO:0000256" key="6">
    <source>
        <dbReference type="ARBA" id="ARBA00022777"/>
    </source>
</evidence>
<reference evidence="12 13" key="1">
    <citation type="submission" date="2021-05" db="EMBL/GenBank/DDBJ databases">
        <title>A Polyphasic approach of four new species of the genus Ohtaekwangia: Ohtaekwangia histidinii sp. nov., Ohtaekwangia cretensis sp. nov., Ohtaekwangia indiensis sp. nov., Ohtaekwangia reichenbachii sp. nov. from diverse environment.</title>
        <authorList>
            <person name="Octaviana S."/>
        </authorList>
    </citation>
    <scope>NUCLEOTIDE SEQUENCE [LARGE SCALE GENOMIC DNA]</scope>
    <source>
        <strain evidence="12 13">PWU4</strain>
    </source>
</reference>
<evidence type="ECO:0000256" key="2">
    <source>
        <dbReference type="ARBA" id="ARBA00012438"/>
    </source>
</evidence>
<dbReference type="Gene3D" id="3.30.565.10">
    <property type="entry name" value="Histidine kinase-like ATPase, C-terminal domain"/>
    <property type="match status" value="1"/>
</dbReference>
<keyword evidence="3" id="KW-0597">Phosphoprotein</keyword>
<dbReference type="InterPro" id="IPR003594">
    <property type="entry name" value="HATPase_dom"/>
</dbReference>
<keyword evidence="8" id="KW-0902">Two-component regulatory system</keyword>
<dbReference type="InterPro" id="IPR015943">
    <property type="entry name" value="WD40/YVTN_repeat-like_dom_sf"/>
</dbReference>
<keyword evidence="4" id="KW-0808">Transferase</keyword>
<sequence>MMPEVIQLLKFRLRCSVWSVCALTALMLLINVVPGLAQDVSFKIYNDQNGLPSAEVYKVFEDHDGFIWFATDNGVVRFDGGEMKLFNLSNGLADPVVFSILEDSKNGLWFRTFSGATSVYRNEKMTPYPFNTRLKSIIKKGCDYSIVPDSTGVLHIGTCGIGTMSVTQQGDVEQVPGEPGVIYLRHIENNNYILSGLSLHARPIFFSHNGKKHRLDLTGEETIFFCHQFWKNRLYFSTGTRIFQYDGSVLKQVLLTKKKIISLSTDKEDNLWIGFLNGGATRFSDASLQRPLEMTSLQSHSVSSVLQDREGSLWFSTLDRGVFCLVNPYIRNFSLMKDLKIADVLPGHENTVVAFDNGTIICIDHKTRVKKWLIDVHEPVISGLFDSVQNCIWISTTRHTFLIDPSGKILRKIGYAFGARNFIGAKKIIRHGNKIWGINVHGVYVLDPNGNLLRAKEIDFRCRNIAVDQNRIYLAGITGLYQSDTSLSTLVKIGAFENDKVSGILPLGSEKFLVATIGNGFKIVEDKKVIAYGVSQQRLPFENIYSVSVDSAIWMATEKGLLRVDRERLVTQGFFTYDFLDKSTGLMSDKINFVARNGNETWCFINDGFSVFEDGKINFANKNPLPRLNKVTINNNPVSLSRLGDLTHLENNICFDFGFLSFTNRNIYIRHKSDQNEKQWNYTRDFLISYFSLSPGRHEIDIQYSTDRMHWESILMQHIYIRPPWWETVYFKLAVLVLIGLIFFSYFRSRYKGRLLELEAQNKLRLEKERIARDLHDNIGSKLVSLSLGLNDVVKKYDIPPRLADSIYNNVNTTVTELRDTIWAIQKEGITFSQFFDKLRNLVWRLRQNGETIRYELNIDVADESTILMPIQALNLYRIVQEAIANSQKHSGCDTLSISIFHGGPGKLFCCKVRDNGSGFIAEMDSKGEKHGLQNMHARAAEIMAALEVSSKIDAGTQVTISLSL</sequence>
<dbReference type="Gene3D" id="2.130.10.10">
    <property type="entry name" value="YVTN repeat-like/Quinoprotein amine dehydrogenase"/>
    <property type="match status" value="2"/>
</dbReference>
<dbReference type="InterPro" id="IPR050482">
    <property type="entry name" value="Sensor_HK_TwoCompSys"/>
</dbReference>
<dbReference type="InterPro" id="IPR011110">
    <property type="entry name" value="Reg_prop"/>
</dbReference>
<feature type="domain" description="Signal transduction histidine kinase subgroup 3 dimerisation and phosphoacceptor" evidence="11">
    <location>
        <begin position="767"/>
        <end position="826"/>
    </location>
</feature>
<keyword evidence="9" id="KW-1133">Transmembrane helix</keyword>
<keyword evidence="7" id="KW-0067">ATP-binding</keyword>
<dbReference type="InterPro" id="IPR036890">
    <property type="entry name" value="HATPase_C_sf"/>
</dbReference>
<organism evidence="12 13">
    <name type="scientific">Chryseosolibacter histidini</name>
    <dbReference type="NCBI Taxonomy" id="2782349"/>
    <lineage>
        <taxon>Bacteria</taxon>
        <taxon>Pseudomonadati</taxon>
        <taxon>Bacteroidota</taxon>
        <taxon>Cytophagia</taxon>
        <taxon>Cytophagales</taxon>
        <taxon>Chryseotaleaceae</taxon>
        <taxon>Chryseosolibacter</taxon>
    </lineage>
</organism>
<dbReference type="GO" id="GO:0005524">
    <property type="term" value="F:ATP binding"/>
    <property type="evidence" value="ECO:0007669"/>
    <property type="project" value="UniProtKB-KW"/>
</dbReference>
<evidence type="ECO:0000259" key="11">
    <source>
        <dbReference type="Pfam" id="PF07730"/>
    </source>
</evidence>
<gene>
    <name evidence="12" type="ORF">KK083_12190</name>
</gene>
<evidence type="ECO:0000256" key="9">
    <source>
        <dbReference type="SAM" id="Phobius"/>
    </source>
</evidence>
<keyword evidence="9" id="KW-0812">Transmembrane</keyword>
<evidence type="ECO:0000256" key="1">
    <source>
        <dbReference type="ARBA" id="ARBA00000085"/>
    </source>
</evidence>
<keyword evidence="5" id="KW-0547">Nucleotide-binding</keyword>
<evidence type="ECO:0000256" key="5">
    <source>
        <dbReference type="ARBA" id="ARBA00022741"/>
    </source>
</evidence>
<evidence type="ECO:0000256" key="8">
    <source>
        <dbReference type="ARBA" id="ARBA00023012"/>
    </source>
</evidence>
<dbReference type="InterPro" id="IPR013783">
    <property type="entry name" value="Ig-like_fold"/>
</dbReference>
<dbReference type="PANTHER" id="PTHR24421:SF10">
    <property type="entry name" value="NITRATE_NITRITE SENSOR PROTEIN NARQ"/>
    <property type="match status" value="1"/>
</dbReference>
<dbReference type="Pfam" id="PF07494">
    <property type="entry name" value="Reg_prop"/>
    <property type="match status" value="2"/>
</dbReference>
<name>A0AAP2GPN8_9BACT</name>
<dbReference type="SUPFAM" id="SSF101898">
    <property type="entry name" value="NHL repeat"/>
    <property type="match status" value="1"/>
</dbReference>
<dbReference type="Pfam" id="PF02518">
    <property type="entry name" value="HATPase_c"/>
    <property type="match status" value="1"/>
</dbReference>
<dbReference type="CDD" id="cd16917">
    <property type="entry name" value="HATPase_UhpB-NarQ-NarX-like"/>
    <property type="match status" value="1"/>
</dbReference>
<evidence type="ECO:0000256" key="3">
    <source>
        <dbReference type="ARBA" id="ARBA00022553"/>
    </source>
</evidence>
<accession>A0AAP2GPN8</accession>
<dbReference type="PANTHER" id="PTHR24421">
    <property type="entry name" value="NITRATE/NITRITE SENSOR PROTEIN NARX-RELATED"/>
    <property type="match status" value="1"/>
</dbReference>
<keyword evidence="6" id="KW-0418">Kinase</keyword>
<evidence type="ECO:0000313" key="12">
    <source>
        <dbReference type="EMBL" id="MBT1697642.1"/>
    </source>
</evidence>
<feature type="domain" description="Histidine kinase/HSP90-like ATPase" evidence="10">
    <location>
        <begin position="874"/>
        <end position="964"/>
    </location>
</feature>
<evidence type="ECO:0000313" key="13">
    <source>
        <dbReference type="Proteomes" id="UP001319200"/>
    </source>
</evidence>
<dbReference type="GO" id="GO:0016020">
    <property type="term" value="C:membrane"/>
    <property type="evidence" value="ECO:0007669"/>
    <property type="project" value="InterPro"/>
</dbReference>
<dbReference type="Proteomes" id="UP001319200">
    <property type="component" value="Unassembled WGS sequence"/>
</dbReference>
<dbReference type="Gene3D" id="2.60.40.10">
    <property type="entry name" value="Immunoglobulins"/>
    <property type="match status" value="1"/>
</dbReference>
<evidence type="ECO:0000259" key="10">
    <source>
        <dbReference type="Pfam" id="PF02518"/>
    </source>
</evidence>
<dbReference type="SUPFAM" id="SSF50998">
    <property type="entry name" value="Quinoprotein alcohol dehydrogenase-like"/>
    <property type="match status" value="1"/>
</dbReference>
<proteinExistence type="predicted"/>
<dbReference type="EMBL" id="JAHESF010000010">
    <property type="protein sequence ID" value="MBT1697642.1"/>
    <property type="molecule type" value="Genomic_DNA"/>
</dbReference>
<evidence type="ECO:0000256" key="4">
    <source>
        <dbReference type="ARBA" id="ARBA00022679"/>
    </source>
</evidence>
<dbReference type="InterPro" id="IPR011712">
    <property type="entry name" value="Sig_transdc_His_kin_sub3_dim/P"/>
</dbReference>
<dbReference type="RefSeq" id="WP_254163513.1">
    <property type="nucleotide sequence ID" value="NZ_JAHESF010000010.1"/>
</dbReference>
<evidence type="ECO:0000256" key="7">
    <source>
        <dbReference type="ARBA" id="ARBA00022840"/>
    </source>
</evidence>
<dbReference type="SUPFAM" id="SSF55874">
    <property type="entry name" value="ATPase domain of HSP90 chaperone/DNA topoisomerase II/histidine kinase"/>
    <property type="match status" value="1"/>
</dbReference>
<dbReference type="GO" id="GO:0046983">
    <property type="term" value="F:protein dimerization activity"/>
    <property type="evidence" value="ECO:0007669"/>
    <property type="project" value="InterPro"/>
</dbReference>
<keyword evidence="9" id="KW-0472">Membrane</keyword>
<comment type="catalytic activity">
    <reaction evidence="1">
        <text>ATP + protein L-histidine = ADP + protein N-phospho-L-histidine.</text>
        <dbReference type="EC" id="2.7.13.3"/>
    </reaction>
</comment>
<dbReference type="Gene3D" id="1.20.5.1930">
    <property type="match status" value="1"/>
</dbReference>
<protein>
    <recommendedName>
        <fullName evidence="2">histidine kinase</fullName>
        <ecNumber evidence="2">2.7.13.3</ecNumber>
    </recommendedName>
</protein>
<comment type="caution">
    <text evidence="12">The sequence shown here is derived from an EMBL/GenBank/DDBJ whole genome shotgun (WGS) entry which is preliminary data.</text>
</comment>
<dbReference type="InterPro" id="IPR011047">
    <property type="entry name" value="Quinoprotein_ADH-like_sf"/>
</dbReference>
<dbReference type="AlphaFoldDB" id="A0AAP2GPN8"/>
<dbReference type="EC" id="2.7.13.3" evidence="2"/>
<dbReference type="GO" id="GO:0000155">
    <property type="term" value="F:phosphorelay sensor kinase activity"/>
    <property type="evidence" value="ECO:0007669"/>
    <property type="project" value="InterPro"/>
</dbReference>
<feature type="transmembrane region" description="Helical" evidence="9">
    <location>
        <begin position="729"/>
        <end position="747"/>
    </location>
</feature>
<keyword evidence="13" id="KW-1185">Reference proteome</keyword>